<keyword evidence="3" id="KW-1185">Reference proteome</keyword>
<evidence type="ECO:0000313" key="2">
    <source>
        <dbReference type="EMBL" id="MFD1141214.1"/>
    </source>
</evidence>
<dbReference type="InterPro" id="IPR011051">
    <property type="entry name" value="RmlC_Cupin_sf"/>
</dbReference>
<protein>
    <submittedName>
        <fullName evidence="2">Cupin domain-containing protein</fullName>
    </submittedName>
</protein>
<dbReference type="PANTHER" id="PTHR36440:SF1">
    <property type="entry name" value="PUTATIVE (AFU_ORTHOLOGUE AFUA_8G07350)-RELATED"/>
    <property type="match status" value="1"/>
</dbReference>
<comment type="caution">
    <text evidence="2">The sequence shown here is derived from an EMBL/GenBank/DDBJ whole genome shotgun (WGS) entry which is preliminary data.</text>
</comment>
<evidence type="ECO:0000313" key="3">
    <source>
        <dbReference type="Proteomes" id="UP001597116"/>
    </source>
</evidence>
<dbReference type="InterPro" id="IPR013096">
    <property type="entry name" value="Cupin_2"/>
</dbReference>
<evidence type="ECO:0000259" key="1">
    <source>
        <dbReference type="Pfam" id="PF07883"/>
    </source>
</evidence>
<organism evidence="2 3">
    <name type="scientific">Larkinella insperata</name>
    <dbReference type="NCBI Taxonomy" id="332158"/>
    <lineage>
        <taxon>Bacteria</taxon>
        <taxon>Pseudomonadati</taxon>
        <taxon>Bacteroidota</taxon>
        <taxon>Cytophagia</taxon>
        <taxon>Cytophagales</taxon>
        <taxon>Spirosomataceae</taxon>
        <taxon>Larkinella</taxon>
    </lineage>
</organism>
<sequence length="143" mass="15614">MTKQLICLGHQMTLHQPSGNFDLIEGLTPPHVPGPPPHYHAGYAETFLVLEGTMEFMLDGQTRQVNPGQSIDVPAGSLHTFRNAGEGACRWVNIHSPKGFLAFFEKFGVDAAQPDAFAQSVEGSLIQAVLEQAARYDMHIQVS</sequence>
<dbReference type="RefSeq" id="WP_379884263.1">
    <property type="nucleotide sequence ID" value="NZ_JBHTLP010000007.1"/>
</dbReference>
<name>A0ABW3Q639_9BACT</name>
<gene>
    <name evidence="2" type="ORF">ACFQ4C_08850</name>
</gene>
<dbReference type="InterPro" id="IPR053146">
    <property type="entry name" value="QDO-like"/>
</dbReference>
<dbReference type="SUPFAM" id="SSF51182">
    <property type="entry name" value="RmlC-like cupins"/>
    <property type="match status" value="1"/>
</dbReference>
<feature type="domain" description="Cupin type-2" evidence="1">
    <location>
        <begin position="30"/>
        <end position="94"/>
    </location>
</feature>
<dbReference type="EMBL" id="JBHTLP010000007">
    <property type="protein sequence ID" value="MFD1141214.1"/>
    <property type="molecule type" value="Genomic_DNA"/>
</dbReference>
<dbReference type="Gene3D" id="2.60.120.10">
    <property type="entry name" value="Jelly Rolls"/>
    <property type="match status" value="1"/>
</dbReference>
<dbReference type="Pfam" id="PF07883">
    <property type="entry name" value="Cupin_2"/>
    <property type="match status" value="1"/>
</dbReference>
<dbReference type="Proteomes" id="UP001597116">
    <property type="component" value="Unassembled WGS sequence"/>
</dbReference>
<dbReference type="PANTHER" id="PTHR36440">
    <property type="entry name" value="PUTATIVE (AFU_ORTHOLOGUE AFUA_8G07350)-RELATED"/>
    <property type="match status" value="1"/>
</dbReference>
<proteinExistence type="predicted"/>
<reference evidence="3" key="1">
    <citation type="journal article" date="2019" name="Int. J. Syst. Evol. Microbiol.">
        <title>The Global Catalogue of Microorganisms (GCM) 10K type strain sequencing project: providing services to taxonomists for standard genome sequencing and annotation.</title>
        <authorList>
            <consortium name="The Broad Institute Genomics Platform"/>
            <consortium name="The Broad Institute Genome Sequencing Center for Infectious Disease"/>
            <person name="Wu L."/>
            <person name="Ma J."/>
        </authorList>
    </citation>
    <scope>NUCLEOTIDE SEQUENCE [LARGE SCALE GENOMIC DNA]</scope>
    <source>
        <strain evidence="3">CCUG 55608</strain>
    </source>
</reference>
<dbReference type="InterPro" id="IPR014710">
    <property type="entry name" value="RmlC-like_jellyroll"/>
</dbReference>
<accession>A0ABW3Q639</accession>